<dbReference type="AlphaFoldDB" id="A0A6J6I9V1"/>
<reference evidence="3" key="1">
    <citation type="submission" date="2020-05" db="EMBL/GenBank/DDBJ databases">
        <authorList>
            <person name="Chiriac C."/>
            <person name="Salcher M."/>
            <person name="Ghai R."/>
            <person name="Kavagutti S V."/>
        </authorList>
    </citation>
    <scope>NUCLEOTIDE SEQUENCE</scope>
</reference>
<name>A0A6J6I9V1_9ZZZZ</name>
<evidence type="ECO:0000259" key="2">
    <source>
        <dbReference type="Pfam" id="PF13649"/>
    </source>
</evidence>
<evidence type="ECO:0000256" key="1">
    <source>
        <dbReference type="ARBA" id="ARBA00022679"/>
    </source>
</evidence>
<dbReference type="EMBL" id="CAEZUP010000103">
    <property type="protein sequence ID" value="CAB4621253.1"/>
    <property type="molecule type" value="Genomic_DNA"/>
</dbReference>
<dbReference type="GO" id="GO:0016740">
    <property type="term" value="F:transferase activity"/>
    <property type="evidence" value="ECO:0007669"/>
    <property type="project" value="UniProtKB-KW"/>
</dbReference>
<proteinExistence type="predicted"/>
<dbReference type="CDD" id="cd02440">
    <property type="entry name" value="AdoMet_MTases"/>
    <property type="match status" value="1"/>
</dbReference>
<dbReference type="Pfam" id="PF13649">
    <property type="entry name" value="Methyltransf_25"/>
    <property type="match status" value="1"/>
</dbReference>
<keyword evidence="1" id="KW-0808">Transferase</keyword>
<dbReference type="PANTHER" id="PTHR43861">
    <property type="entry name" value="TRANS-ACONITATE 2-METHYLTRANSFERASE-RELATED"/>
    <property type="match status" value="1"/>
</dbReference>
<dbReference type="Gene3D" id="3.40.50.150">
    <property type="entry name" value="Vaccinia Virus protein VP39"/>
    <property type="match status" value="1"/>
</dbReference>
<organism evidence="3">
    <name type="scientific">freshwater metagenome</name>
    <dbReference type="NCBI Taxonomy" id="449393"/>
    <lineage>
        <taxon>unclassified sequences</taxon>
        <taxon>metagenomes</taxon>
        <taxon>ecological metagenomes</taxon>
    </lineage>
</organism>
<feature type="domain" description="Methyltransferase" evidence="2">
    <location>
        <begin position="44"/>
        <end position="136"/>
    </location>
</feature>
<dbReference type="PANTHER" id="PTHR43861:SF3">
    <property type="entry name" value="PUTATIVE (AFU_ORTHOLOGUE AFUA_2G14390)-RELATED"/>
    <property type="match status" value="1"/>
</dbReference>
<sequence>MTKGPIPSPRDQWEERYRSEVYFYGTEPNGFLADHVGDLPVGRILCLAEGEGRNAVFLAERGFSVSSVDLTRAGVDKTLRLASARGTAVDASVGDLADFDLGTACWDGIVSVFAHIPKPIRIDLHQRVTRALRPGGVFLLEAYRPAQVGRGTGGPPTAELMMSLEELRGELSPLEVTFGAETDREIIEGSGHTGGGAVVQFIARKPLV</sequence>
<dbReference type="InterPro" id="IPR041698">
    <property type="entry name" value="Methyltransf_25"/>
</dbReference>
<gene>
    <name evidence="3" type="ORF">UFOPK1835_01804</name>
</gene>
<dbReference type="InterPro" id="IPR029063">
    <property type="entry name" value="SAM-dependent_MTases_sf"/>
</dbReference>
<evidence type="ECO:0000313" key="3">
    <source>
        <dbReference type="EMBL" id="CAB4621253.1"/>
    </source>
</evidence>
<accession>A0A6J6I9V1</accession>
<dbReference type="SUPFAM" id="SSF53335">
    <property type="entry name" value="S-adenosyl-L-methionine-dependent methyltransferases"/>
    <property type="match status" value="1"/>
</dbReference>
<protein>
    <submittedName>
        <fullName evidence="3">Unannotated protein</fullName>
    </submittedName>
</protein>